<dbReference type="GeneID" id="17291210"/>
<accession>L1IDZ2</accession>
<dbReference type="HOGENOM" id="CLU_742807_0_0_1"/>
<dbReference type="EnsemblProtists" id="EKX34448">
    <property type="protein sequence ID" value="EKX34448"/>
    <property type="gene ID" value="GUITHDRAFT_147224"/>
</dbReference>
<gene>
    <name evidence="1" type="ORF">GUITHDRAFT_147224</name>
</gene>
<dbReference type="Proteomes" id="UP000011087">
    <property type="component" value="Unassembled WGS sequence"/>
</dbReference>
<keyword evidence="3" id="KW-1185">Reference proteome</keyword>
<reference evidence="2" key="3">
    <citation type="submission" date="2015-06" db="UniProtKB">
        <authorList>
            <consortium name="EnsemblProtists"/>
        </authorList>
    </citation>
    <scope>IDENTIFICATION</scope>
</reference>
<evidence type="ECO:0000313" key="1">
    <source>
        <dbReference type="EMBL" id="EKX34448.1"/>
    </source>
</evidence>
<organism evidence="1">
    <name type="scientific">Guillardia theta (strain CCMP2712)</name>
    <name type="common">Cryptophyte</name>
    <dbReference type="NCBI Taxonomy" id="905079"/>
    <lineage>
        <taxon>Eukaryota</taxon>
        <taxon>Cryptophyceae</taxon>
        <taxon>Pyrenomonadales</taxon>
        <taxon>Geminigeraceae</taxon>
        <taxon>Guillardia</taxon>
    </lineage>
</organism>
<dbReference type="AlphaFoldDB" id="L1IDZ2"/>
<sequence length="373" mass="42466">MANKNQWPKLVELNEVVPADRMAEDQLRRKIQLASDIGTGGILRNPLYSDKSSCKTSFMEEKTNVDDAMKEHALHLQQKEFLVQATEQLCKINTNIEKLNANKLNLYNLKASTAKEAFMISEQNDRAAAWRRHEDLDTIYHAFSGEEGRWTGADIAIVCKAFQVVERNKMFVFVLTCAKGLGIGVTELELQRVLKTDVDRAVKFQPSRKRDVPTLRTILASLDVDMSRAISSELLMRCERPKADYKNLSIDVHVEHVDLKYKLERINKIKARVATLLQHGIIEQAHRDVQEAMKLDPVDPKLKELEAKVLQAKTTNQQNKVSEVSTTLDAMMNAITSKTSQPTQDTDVPTSSSGQFELKVEEKEMRNDMLYYQ</sequence>
<evidence type="ECO:0000313" key="3">
    <source>
        <dbReference type="Proteomes" id="UP000011087"/>
    </source>
</evidence>
<dbReference type="RefSeq" id="XP_005821428.1">
    <property type="nucleotide sequence ID" value="XM_005821371.1"/>
</dbReference>
<evidence type="ECO:0000313" key="2">
    <source>
        <dbReference type="EnsemblProtists" id="EKX34448"/>
    </source>
</evidence>
<protein>
    <submittedName>
        <fullName evidence="1 2">Uncharacterized protein</fullName>
    </submittedName>
</protein>
<reference evidence="3" key="2">
    <citation type="submission" date="2012-11" db="EMBL/GenBank/DDBJ databases">
        <authorList>
            <person name="Kuo A."/>
            <person name="Curtis B.A."/>
            <person name="Tanifuji G."/>
            <person name="Burki F."/>
            <person name="Gruber A."/>
            <person name="Irimia M."/>
            <person name="Maruyama S."/>
            <person name="Arias M.C."/>
            <person name="Ball S.G."/>
            <person name="Gile G.H."/>
            <person name="Hirakawa Y."/>
            <person name="Hopkins J.F."/>
            <person name="Rensing S.A."/>
            <person name="Schmutz J."/>
            <person name="Symeonidi A."/>
            <person name="Elias M."/>
            <person name="Eveleigh R.J."/>
            <person name="Herman E.K."/>
            <person name="Klute M.J."/>
            <person name="Nakayama T."/>
            <person name="Obornik M."/>
            <person name="Reyes-Prieto A."/>
            <person name="Armbrust E.V."/>
            <person name="Aves S.J."/>
            <person name="Beiko R.G."/>
            <person name="Coutinho P."/>
            <person name="Dacks J.B."/>
            <person name="Durnford D.G."/>
            <person name="Fast N.M."/>
            <person name="Green B.R."/>
            <person name="Grisdale C."/>
            <person name="Hempe F."/>
            <person name="Henrissat B."/>
            <person name="Hoppner M.P."/>
            <person name="Ishida K.-I."/>
            <person name="Kim E."/>
            <person name="Koreny L."/>
            <person name="Kroth P.G."/>
            <person name="Liu Y."/>
            <person name="Malik S.-B."/>
            <person name="Maier U.G."/>
            <person name="McRose D."/>
            <person name="Mock T."/>
            <person name="Neilson J.A."/>
            <person name="Onodera N.T."/>
            <person name="Poole A.M."/>
            <person name="Pritham E.J."/>
            <person name="Richards T.A."/>
            <person name="Rocap G."/>
            <person name="Roy S.W."/>
            <person name="Sarai C."/>
            <person name="Schaack S."/>
            <person name="Shirato S."/>
            <person name="Slamovits C.H."/>
            <person name="Spencer D.F."/>
            <person name="Suzuki S."/>
            <person name="Worden A.Z."/>
            <person name="Zauner S."/>
            <person name="Barry K."/>
            <person name="Bell C."/>
            <person name="Bharti A.K."/>
            <person name="Crow J.A."/>
            <person name="Grimwood J."/>
            <person name="Kramer R."/>
            <person name="Lindquist E."/>
            <person name="Lucas S."/>
            <person name="Salamov A."/>
            <person name="McFadden G.I."/>
            <person name="Lane C.E."/>
            <person name="Keeling P.J."/>
            <person name="Gray M.W."/>
            <person name="Grigoriev I.V."/>
            <person name="Archibald J.M."/>
        </authorList>
    </citation>
    <scope>NUCLEOTIDE SEQUENCE</scope>
    <source>
        <strain evidence="3">CCMP2712</strain>
    </source>
</reference>
<dbReference type="KEGG" id="gtt:GUITHDRAFT_147224"/>
<reference evidence="1 3" key="1">
    <citation type="journal article" date="2012" name="Nature">
        <title>Algal genomes reveal evolutionary mosaicism and the fate of nucleomorphs.</title>
        <authorList>
            <consortium name="DOE Joint Genome Institute"/>
            <person name="Curtis B.A."/>
            <person name="Tanifuji G."/>
            <person name="Burki F."/>
            <person name="Gruber A."/>
            <person name="Irimia M."/>
            <person name="Maruyama S."/>
            <person name="Arias M.C."/>
            <person name="Ball S.G."/>
            <person name="Gile G.H."/>
            <person name="Hirakawa Y."/>
            <person name="Hopkins J.F."/>
            <person name="Kuo A."/>
            <person name="Rensing S.A."/>
            <person name="Schmutz J."/>
            <person name="Symeonidi A."/>
            <person name="Elias M."/>
            <person name="Eveleigh R.J."/>
            <person name="Herman E.K."/>
            <person name="Klute M.J."/>
            <person name="Nakayama T."/>
            <person name="Obornik M."/>
            <person name="Reyes-Prieto A."/>
            <person name="Armbrust E.V."/>
            <person name="Aves S.J."/>
            <person name="Beiko R.G."/>
            <person name="Coutinho P."/>
            <person name="Dacks J.B."/>
            <person name="Durnford D.G."/>
            <person name="Fast N.M."/>
            <person name="Green B.R."/>
            <person name="Grisdale C.J."/>
            <person name="Hempel F."/>
            <person name="Henrissat B."/>
            <person name="Hoppner M.P."/>
            <person name="Ishida K."/>
            <person name="Kim E."/>
            <person name="Koreny L."/>
            <person name="Kroth P.G."/>
            <person name="Liu Y."/>
            <person name="Malik S.B."/>
            <person name="Maier U.G."/>
            <person name="McRose D."/>
            <person name="Mock T."/>
            <person name="Neilson J.A."/>
            <person name="Onodera N.T."/>
            <person name="Poole A.M."/>
            <person name="Pritham E.J."/>
            <person name="Richards T.A."/>
            <person name="Rocap G."/>
            <person name="Roy S.W."/>
            <person name="Sarai C."/>
            <person name="Schaack S."/>
            <person name="Shirato S."/>
            <person name="Slamovits C.H."/>
            <person name="Spencer D.F."/>
            <person name="Suzuki S."/>
            <person name="Worden A.Z."/>
            <person name="Zauner S."/>
            <person name="Barry K."/>
            <person name="Bell C."/>
            <person name="Bharti A.K."/>
            <person name="Crow J.A."/>
            <person name="Grimwood J."/>
            <person name="Kramer R."/>
            <person name="Lindquist E."/>
            <person name="Lucas S."/>
            <person name="Salamov A."/>
            <person name="McFadden G.I."/>
            <person name="Lane C.E."/>
            <person name="Keeling P.J."/>
            <person name="Gray M.W."/>
            <person name="Grigoriev I.V."/>
            <person name="Archibald J.M."/>
        </authorList>
    </citation>
    <scope>NUCLEOTIDE SEQUENCE</scope>
    <source>
        <strain evidence="1 3">CCMP2712</strain>
    </source>
</reference>
<dbReference type="PaxDb" id="55529-EKX34448"/>
<dbReference type="EMBL" id="JH993109">
    <property type="protein sequence ID" value="EKX34448.1"/>
    <property type="molecule type" value="Genomic_DNA"/>
</dbReference>
<name>L1IDZ2_GUITC</name>
<proteinExistence type="predicted"/>